<gene>
    <name evidence="2" type="ORF">A4A49_02109</name>
</gene>
<sequence length="83" mass="9404">MHLSEAKMTTSQIFVLMTFMVFAFASLELTAGQCWLFVHEDWGSCTSDDNCQVHCNKYHDRAAYVKGQCEAQMSVCSCRACSY</sequence>
<evidence type="ECO:0000313" key="2">
    <source>
        <dbReference type="EMBL" id="OIT38738.1"/>
    </source>
</evidence>
<feature type="transmembrane region" description="Helical" evidence="1">
    <location>
        <begin position="12"/>
        <end position="38"/>
    </location>
</feature>
<organism evidence="2 3">
    <name type="scientific">Nicotiana attenuata</name>
    <name type="common">Coyote tobacco</name>
    <dbReference type="NCBI Taxonomy" id="49451"/>
    <lineage>
        <taxon>Eukaryota</taxon>
        <taxon>Viridiplantae</taxon>
        <taxon>Streptophyta</taxon>
        <taxon>Embryophyta</taxon>
        <taxon>Tracheophyta</taxon>
        <taxon>Spermatophyta</taxon>
        <taxon>Magnoliopsida</taxon>
        <taxon>eudicotyledons</taxon>
        <taxon>Gunneridae</taxon>
        <taxon>Pentapetalae</taxon>
        <taxon>asterids</taxon>
        <taxon>lamiids</taxon>
        <taxon>Solanales</taxon>
        <taxon>Solanaceae</taxon>
        <taxon>Nicotianoideae</taxon>
        <taxon>Nicotianeae</taxon>
        <taxon>Nicotiana</taxon>
    </lineage>
</organism>
<dbReference type="Gramene" id="OIT38738">
    <property type="protein sequence ID" value="OIT38738"/>
    <property type="gene ID" value="A4A49_02109"/>
</dbReference>
<dbReference type="Proteomes" id="UP000187609">
    <property type="component" value="Unassembled WGS sequence"/>
</dbReference>
<keyword evidence="3" id="KW-1185">Reference proteome</keyword>
<proteinExistence type="predicted"/>
<dbReference type="AlphaFoldDB" id="A0A314LAY1"/>
<reference evidence="2" key="1">
    <citation type="submission" date="2016-11" db="EMBL/GenBank/DDBJ databases">
        <title>The genome of Nicotiana attenuata.</title>
        <authorList>
            <person name="Xu S."/>
            <person name="Brockmoeller T."/>
            <person name="Gaquerel E."/>
            <person name="Navarro A."/>
            <person name="Kuhl H."/>
            <person name="Gase K."/>
            <person name="Ling Z."/>
            <person name="Zhou W."/>
            <person name="Kreitzer C."/>
            <person name="Stanke M."/>
            <person name="Tang H."/>
            <person name="Lyons E."/>
            <person name="Pandey P."/>
            <person name="Pandey S.P."/>
            <person name="Timmermann B."/>
            <person name="Baldwin I.T."/>
        </authorList>
    </citation>
    <scope>NUCLEOTIDE SEQUENCE [LARGE SCALE GENOMIC DNA]</scope>
    <source>
        <strain evidence="2">UT</strain>
    </source>
</reference>
<dbReference type="SMR" id="A0A314LAY1"/>
<keyword evidence="1" id="KW-0812">Transmembrane</keyword>
<comment type="caution">
    <text evidence="2">The sequence shown here is derived from an EMBL/GenBank/DDBJ whole genome shotgun (WGS) entry which is preliminary data.</text>
</comment>
<keyword evidence="1" id="KW-0472">Membrane</keyword>
<protein>
    <recommendedName>
        <fullName evidence="4">Defensin-like protein</fullName>
    </recommendedName>
</protein>
<evidence type="ECO:0000313" key="3">
    <source>
        <dbReference type="Proteomes" id="UP000187609"/>
    </source>
</evidence>
<evidence type="ECO:0008006" key="4">
    <source>
        <dbReference type="Google" id="ProtNLM"/>
    </source>
</evidence>
<name>A0A314LAY1_NICAT</name>
<keyword evidence="1" id="KW-1133">Transmembrane helix</keyword>
<evidence type="ECO:0000256" key="1">
    <source>
        <dbReference type="SAM" id="Phobius"/>
    </source>
</evidence>
<accession>A0A314LAY1</accession>
<dbReference type="EMBL" id="MJEQ01000176">
    <property type="protein sequence ID" value="OIT38738.1"/>
    <property type="molecule type" value="Genomic_DNA"/>
</dbReference>